<dbReference type="InterPro" id="IPR001533">
    <property type="entry name" value="Pterin_deHydtase"/>
</dbReference>
<evidence type="ECO:0000313" key="7">
    <source>
        <dbReference type="Proteomes" id="UP001183246"/>
    </source>
</evidence>
<organism evidence="6 7">
    <name type="scientific">Streptomyces litchfieldiae</name>
    <dbReference type="NCBI Taxonomy" id="3075543"/>
    <lineage>
        <taxon>Bacteria</taxon>
        <taxon>Bacillati</taxon>
        <taxon>Actinomycetota</taxon>
        <taxon>Actinomycetes</taxon>
        <taxon>Kitasatosporales</taxon>
        <taxon>Streptomycetaceae</taxon>
        <taxon>Streptomyces</taxon>
    </lineage>
</organism>
<sequence length="101" mass="10785">MAPQPLTEVEIAESLSGLPGWTFQAGRLVRSYGLSSHLAAVSLLVHVATIQEELNHHADLTVTYDRLGIAVHTHSVGGKVTELDVQLARRIDEVAPAHGAS</sequence>
<dbReference type="Gene3D" id="3.30.1360.20">
    <property type="entry name" value="Transcriptional coactivator/pterin dehydratase"/>
    <property type="match status" value="1"/>
</dbReference>
<dbReference type="RefSeq" id="WP_311707097.1">
    <property type="nucleotide sequence ID" value="NZ_JAVREL010000017.1"/>
</dbReference>
<protein>
    <recommendedName>
        <fullName evidence="4">Putative pterin-4-alpha-carbinolamine dehydratase</fullName>
        <ecNumber evidence="3">4.2.1.96</ecNumber>
    </recommendedName>
</protein>
<evidence type="ECO:0000256" key="2">
    <source>
        <dbReference type="ARBA" id="ARBA00006472"/>
    </source>
</evidence>
<dbReference type="SUPFAM" id="SSF55248">
    <property type="entry name" value="PCD-like"/>
    <property type="match status" value="1"/>
</dbReference>
<dbReference type="GO" id="GO:0008124">
    <property type="term" value="F:4-alpha-hydroxytetrahydrobiopterin dehydratase activity"/>
    <property type="evidence" value="ECO:0007669"/>
    <property type="project" value="UniProtKB-EC"/>
</dbReference>
<dbReference type="PANTHER" id="PTHR12599">
    <property type="entry name" value="PTERIN-4-ALPHA-CARBINOLAMINE DEHYDRATASE"/>
    <property type="match status" value="1"/>
</dbReference>
<evidence type="ECO:0000256" key="3">
    <source>
        <dbReference type="ARBA" id="ARBA00013252"/>
    </source>
</evidence>
<comment type="similarity">
    <text evidence="2">Belongs to the pterin-4-alpha-carbinolamine dehydratase family.</text>
</comment>
<dbReference type="EMBL" id="JAVREL010000017">
    <property type="protein sequence ID" value="MDT0345962.1"/>
    <property type="molecule type" value="Genomic_DNA"/>
</dbReference>
<reference evidence="7" key="1">
    <citation type="submission" date="2023-07" db="EMBL/GenBank/DDBJ databases">
        <title>30 novel species of actinomycetes from the DSMZ collection.</title>
        <authorList>
            <person name="Nouioui I."/>
        </authorList>
    </citation>
    <scope>NUCLEOTIDE SEQUENCE [LARGE SCALE GENOMIC DNA]</scope>
    <source>
        <strain evidence="7">DSM 44938</strain>
    </source>
</reference>
<keyword evidence="7" id="KW-1185">Reference proteome</keyword>
<dbReference type="CDD" id="cd00488">
    <property type="entry name" value="PCD_DCoH"/>
    <property type="match status" value="1"/>
</dbReference>
<gene>
    <name evidence="6" type="ORF">RM590_25730</name>
</gene>
<keyword evidence="5 6" id="KW-0456">Lyase</keyword>
<proteinExistence type="inferred from homology"/>
<evidence type="ECO:0000256" key="4">
    <source>
        <dbReference type="ARBA" id="ARBA00021735"/>
    </source>
</evidence>
<dbReference type="PANTHER" id="PTHR12599:SF0">
    <property type="entry name" value="PTERIN-4-ALPHA-CARBINOLAMINE DEHYDRATASE"/>
    <property type="match status" value="1"/>
</dbReference>
<comment type="caution">
    <text evidence="6">The sequence shown here is derived from an EMBL/GenBank/DDBJ whole genome shotgun (WGS) entry which is preliminary data.</text>
</comment>
<dbReference type="InterPro" id="IPR036428">
    <property type="entry name" value="PCD_sf"/>
</dbReference>
<dbReference type="Proteomes" id="UP001183246">
    <property type="component" value="Unassembled WGS sequence"/>
</dbReference>
<dbReference type="EC" id="4.2.1.96" evidence="3"/>
<evidence type="ECO:0000256" key="1">
    <source>
        <dbReference type="ARBA" id="ARBA00001554"/>
    </source>
</evidence>
<evidence type="ECO:0000313" key="6">
    <source>
        <dbReference type="EMBL" id="MDT0345962.1"/>
    </source>
</evidence>
<dbReference type="Pfam" id="PF01329">
    <property type="entry name" value="Pterin_4a"/>
    <property type="match status" value="1"/>
</dbReference>
<evidence type="ECO:0000256" key="5">
    <source>
        <dbReference type="ARBA" id="ARBA00023239"/>
    </source>
</evidence>
<comment type="catalytic activity">
    <reaction evidence="1">
        <text>(4aS,6R)-4a-hydroxy-L-erythro-5,6,7,8-tetrahydrobiopterin = (6R)-L-erythro-6,7-dihydrobiopterin + H2O</text>
        <dbReference type="Rhea" id="RHEA:11920"/>
        <dbReference type="ChEBI" id="CHEBI:15377"/>
        <dbReference type="ChEBI" id="CHEBI:15642"/>
        <dbReference type="ChEBI" id="CHEBI:43120"/>
        <dbReference type="EC" id="4.2.1.96"/>
    </reaction>
</comment>
<dbReference type="NCBIfam" id="NF002017">
    <property type="entry name" value="PRK00823.1-2"/>
    <property type="match status" value="1"/>
</dbReference>
<name>A0ABU2MWE1_9ACTN</name>
<accession>A0ABU2MWE1</accession>